<dbReference type="STRING" id="542832.A0A3M6V870"/>
<feature type="domain" description="WRKY19-like zinc finger" evidence="1">
    <location>
        <begin position="416"/>
        <end position="439"/>
    </location>
</feature>
<name>A0A3M6V870_9STRA</name>
<dbReference type="Proteomes" id="UP000282087">
    <property type="component" value="Unassembled WGS sequence"/>
</dbReference>
<dbReference type="AlphaFoldDB" id="A0A3M6V870"/>
<evidence type="ECO:0000313" key="2">
    <source>
        <dbReference type="EMBL" id="RMX62589.1"/>
    </source>
</evidence>
<organism evidence="2 3">
    <name type="scientific">Peronospora effusa</name>
    <dbReference type="NCBI Taxonomy" id="542832"/>
    <lineage>
        <taxon>Eukaryota</taxon>
        <taxon>Sar</taxon>
        <taxon>Stramenopiles</taxon>
        <taxon>Oomycota</taxon>
        <taxon>Peronosporomycetes</taxon>
        <taxon>Peronosporales</taxon>
        <taxon>Peronosporaceae</taxon>
        <taxon>Peronospora</taxon>
    </lineage>
</organism>
<sequence>MQACPIGSSRLAPLMQAALLPSEPYAAPHTIRTIRLPSLAPRLPTLPSLMSTLAAQSGYTTSSPTLPSSSISFLLNPPTCRASDVRYPIDHHLPQLYVPVTSTAPSNTLSHPYANAASLLHTTTNMLQPQSALPQPKKKRKTRICKSEGCEKYVVDRGLCIRHGGGKRCSMEDCNCRAQNRGLCWKHGGYTRCTVEGCTKRAKSRGICWSHGGGTRCKHGECLKIAVSHGLCWAHGGGKRCLVETCQKPAYERNGNLCAEHCAQRTEYSSVIGPYAAPHTIRTIRLPSLAPRLPTLPSLMSTLAAQSGCTTSSPTLPSASISFLLNPPICRASDVRYPIDHHLPQPYVPVTSTAPSNTLSHPYANAASLLHTTTNMLQPQSALPQPKKKRKTRICKSEGCEKYVVDRGLCIRHGGGKRCSMEDCNCRAQNRGLCWKHGGYTRCTVEGCTKRAKSRGICWSHGGGTRCKHGECLKIAVSHGLCWAHGGGKRCLVETCQKPAYERNGNLCAEHCAQRTE</sequence>
<protein>
    <recommendedName>
        <fullName evidence="1">WRKY19-like zinc finger domain-containing protein</fullName>
    </recommendedName>
</protein>
<feature type="domain" description="WRKY19-like zinc finger" evidence="1">
    <location>
        <begin position="393"/>
        <end position="415"/>
    </location>
</feature>
<accession>A0A3M6V870</accession>
<feature type="domain" description="WRKY19-like zinc finger" evidence="1">
    <location>
        <begin position="442"/>
        <end position="463"/>
    </location>
</feature>
<evidence type="ECO:0000259" key="1">
    <source>
        <dbReference type="Pfam" id="PF24906"/>
    </source>
</evidence>
<feature type="domain" description="WRKY19-like zinc finger" evidence="1">
    <location>
        <begin position="464"/>
        <end position="487"/>
    </location>
</feature>
<dbReference type="PANTHER" id="PTHR31827">
    <property type="entry name" value="EMB|CAB89363.1"/>
    <property type="match status" value="1"/>
</dbReference>
<feature type="domain" description="WRKY19-like zinc finger" evidence="1">
    <location>
        <begin position="143"/>
        <end position="165"/>
    </location>
</feature>
<proteinExistence type="predicted"/>
<feature type="domain" description="WRKY19-like zinc finger" evidence="1">
    <location>
        <begin position="192"/>
        <end position="213"/>
    </location>
</feature>
<reference evidence="2 3" key="1">
    <citation type="submission" date="2018-06" db="EMBL/GenBank/DDBJ databases">
        <title>Comparative genomics of downy mildews reveals potential adaptations to biotrophy.</title>
        <authorList>
            <person name="Fletcher K."/>
            <person name="Klosterman S.J."/>
            <person name="Derevnina L."/>
            <person name="Martin F."/>
            <person name="Koike S."/>
            <person name="Reyes Chin-Wo S."/>
            <person name="Mou B."/>
            <person name="Michelmore R."/>
        </authorList>
    </citation>
    <scope>NUCLEOTIDE SEQUENCE [LARGE SCALE GENOMIC DNA]</scope>
    <source>
        <strain evidence="2 3">R14</strain>
    </source>
</reference>
<comment type="caution">
    <text evidence="2">The sequence shown here is derived from an EMBL/GenBank/DDBJ whole genome shotgun (WGS) entry which is preliminary data.</text>
</comment>
<dbReference type="InterPro" id="IPR056866">
    <property type="entry name" value="Znf_WRKY19"/>
</dbReference>
<evidence type="ECO:0000313" key="3">
    <source>
        <dbReference type="Proteomes" id="UP000282087"/>
    </source>
</evidence>
<gene>
    <name evidence="2" type="ORF">DD238_008356</name>
</gene>
<feature type="domain" description="WRKY19-like zinc finger" evidence="1">
    <location>
        <begin position="214"/>
        <end position="237"/>
    </location>
</feature>
<feature type="domain" description="WRKY19-like zinc finger" evidence="1">
    <location>
        <begin position="166"/>
        <end position="189"/>
    </location>
</feature>
<dbReference type="PANTHER" id="PTHR31827:SF1">
    <property type="entry name" value="EMB|CAB89363.1"/>
    <property type="match status" value="1"/>
</dbReference>
<dbReference type="EMBL" id="QLLG01000563">
    <property type="protein sequence ID" value="RMX62589.1"/>
    <property type="molecule type" value="Genomic_DNA"/>
</dbReference>
<dbReference type="Pfam" id="PF24906">
    <property type="entry name" value="Zf_WRKY19"/>
    <property type="match status" value="8"/>
</dbReference>
<keyword evidence="3" id="KW-1185">Reference proteome</keyword>
<dbReference type="VEuPathDB" id="FungiDB:DD237_005084"/>